<sequence>MSLMLQIASSTPAKALIHLNGLLLSPSVSGSLLCAFIFATEEKKLQLLKALHAPPSVNLEVVKRGLQMLLGLSVVRYINSTLSSIALNSWRLTKPGNWKWDREIAVITGGCSGIGKCTVERLAKRGVRVAIFDIQEAPESFQNNARIRFFKCDITDGDSVAQAADRVREHFGEPSILINNAGITKPFTIMDMPMEVITKVFQVNCFAHWTTVQEFLPHMMRLNKGHVVTVASLAGHASIAKAADYCASKSAAIAFHEVLGAELRSFHGADGVMTSVVNPNFVRTPFLDSIEGLKEVQDQIPMLTPEQVADCIAAQIFSRTAGEVNVPSHMGYITGFRGWPHWIQIFARDSMGKAAASIK</sequence>
<dbReference type="OrthoDB" id="10253736at2759"/>
<dbReference type="InterPro" id="IPR036291">
    <property type="entry name" value="NAD(P)-bd_dom_sf"/>
</dbReference>
<dbReference type="PROSITE" id="PS00061">
    <property type="entry name" value="ADH_SHORT"/>
    <property type="match status" value="1"/>
</dbReference>
<dbReference type="PANTHER" id="PTHR24322">
    <property type="entry name" value="PKSB"/>
    <property type="match status" value="1"/>
</dbReference>
<gene>
    <name evidence="13" type="ORF">BBO_08570</name>
</gene>
<name>A0A166S1U7_9HYPO</name>
<dbReference type="Pfam" id="PF00106">
    <property type="entry name" value="adh_short"/>
    <property type="match status" value="1"/>
</dbReference>
<accession>A0A166S1U7</accession>
<dbReference type="Proteomes" id="UP000076863">
    <property type="component" value="Unassembled WGS sequence"/>
</dbReference>
<keyword evidence="6" id="KW-0560">Oxidoreductase</keyword>
<keyword evidence="14" id="KW-1185">Reference proteome</keyword>
<organism evidence="13 14">
    <name type="scientific">Beauveria brongniartii RCEF 3172</name>
    <dbReference type="NCBI Taxonomy" id="1081107"/>
    <lineage>
        <taxon>Eukaryota</taxon>
        <taxon>Fungi</taxon>
        <taxon>Dikarya</taxon>
        <taxon>Ascomycota</taxon>
        <taxon>Pezizomycotina</taxon>
        <taxon>Sordariomycetes</taxon>
        <taxon>Hypocreomycetidae</taxon>
        <taxon>Hypocreales</taxon>
        <taxon>Cordycipitaceae</taxon>
        <taxon>Beauveria</taxon>
        <taxon>Beauveria brongniartii</taxon>
    </lineage>
</organism>
<keyword evidence="7" id="KW-0443">Lipid metabolism</keyword>
<dbReference type="GO" id="GO:0016020">
    <property type="term" value="C:membrane"/>
    <property type="evidence" value="ECO:0007669"/>
    <property type="project" value="UniProtKB-SubCell"/>
</dbReference>
<dbReference type="SUPFAM" id="SSF51735">
    <property type="entry name" value="NAD(P)-binding Rossmann-fold domains"/>
    <property type="match status" value="1"/>
</dbReference>
<dbReference type="InterPro" id="IPR002347">
    <property type="entry name" value="SDR_fam"/>
</dbReference>
<comment type="function">
    <text evidence="9">Catalyzes the reduction of all-trans-retinal to all-trans-retinol in the presence of NADPH.</text>
</comment>
<comment type="similarity">
    <text evidence="2 12">Belongs to the short-chain dehydrogenases/reductases (SDR) family.</text>
</comment>
<proteinExistence type="inferred from homology"/>
<evidence type="ECO:0000256" key="3">
    <source>
        <dbReference type="ARBA" id="ARBA00022692"/>
    </source>
</evidence>
<evidence type="ECO:0000256" key="8">
    <source>
        <dbReference type="ARBA" id="ARBA00023136"/>
    </source>
</evidence>
<evidence type="ECO:0000256" key="2">
    <source>
        <dbReference type="ARBA" id="ARBA00006484"/>
    </source>
</evidence>
<evidence type="ECO:0000256" key="1">
    <source>
        <dbReference type="ARBA" id="ARBA00004141"/>
    </source>
</evidence>
<dbReference type="PRINTS" id="PR00081">
    <property type="entry name" value="GDHRDH"/>
</dbReference>
<evidence type="ECO:0000256" key="5">
    <source>
        <dbReference type="ARBA" id="ARBA00022989"/>
    </source>
</evidence>
<evidence type="ECO:0000256" key="12">
    <source>
        <dbReference type="RuleBase" id="RU000363"/>
    </source>
</evidence>
<evidence type="ECO:0000256" key="6">
    <source>
        <dbReference type="ARBA" id="ARBA00023002"/>
    </source>
</evidence>
<dbReference type="EMBL" id="AZHA01000040">
    <property type="protein sequence ID" value="OAA35725.1"/>
    <property type="molecule type" value="Genomic_DNA"/>
</dbReference>
<comment type="caution">
    <text evidence="13">The sequence shown here is derived from an EMBL/GenBank/DDBJ whole genome shotgun (WGS) entry which is preliminary data.</text>
</comment>
<dbReference type="GO" id="GO:0052650">
    <property type="term" value="F:all-trans-retinol dehydrogenase (NADP+) activity"/>
    <property type="evidence" value="ECO:0007669"/>
    <property type="project" value="UniProtKB-ARBA"/>
</dbReference>
<dbReference type="PRINTS" id="PR00080">
    <property type="entry name" value="SDRFAMILY"/>
</dbReference>
<evidence type="ECO:0000313" key="13">
    <source>
        <dbReference type="EMBL" id="OAA35725.1"/>
    </source>
</evidence>
<evidence type="ECO:0000256" key="11">
    <source>
        <dbReference type="ARBA" id="ARBA00082544"/>
    </source>
</evidence>
<evidence type="ECO:0000256" key="9">
    <source>
        <dbReference type="ARBA" id="ARBA00059620"/>
    </source>
</evidence>
<dbReference type="AlphaFoldDB" id="A0A166S1U7"/>
<dbReference type="PANTHER" id="PTHR24322:SF736">
    <property type="entry name" value="RETINOL DEHYDROGENASE 10"/>
    <property type="match status" value="1"/>
</dbReference>
<dbReference type="CDD" id="cd05339">
    <property type="entry name" value="17beta-HSDXI-like_SDR_c"/>
    <property type="match status" value="1"/>
</dbReference>
<dbReference type="Gene3D" id="3.40.50.720">
    <property type="entry name" value="NAD(P)-binding Rossmann-like Domain"/>
    <property type="match status" value="1"/>
</dbReference>
<keyword evidence="5" id="KW-1133">Transmembrane helix</keyword>
<evidence type="ECO:0000313" key="14">
    <source>
        <dbReference type="Proteomes" id="UP000076863"/>
    </source>
</evidence>
<evidence type="ECO:0000256" key="4">
    <source>
        <dbReference type="ARBA" id="ARBA00022857"/>
    </source>
</evidence>
<protein>
    <recommendedName>
        <fullName evidence="10">Short-chain dehydrogenase/reductase 3</fullName>
    </recommendedName>
    <alternativeName>
        <fullName evidence="11">Retinal short-chain dehydrogenase/reductase 1</fullName>
    </alternativeName>
</protein>
<keyword evidence="8" id="KW-0472">Membrane</keyword>
<dbReference type="InterPro" id="IPR020904">
    <property type="entry name" value="Sc_DH/Rdtase_CS"/>
</dbReference>
<comment type="subcellular location">
    <subcellularLocation>
        <location evidence="1">Membrane</location>
        <topology evidence="1">Multi-pass membrane protein</topology>
    </subcellularLocation>
</comment>
<keyword evidence="3" id="KW-0812">Transmembrane</keyword>
<evidence type="ECO:0000256" key="10">
    <source>
        <dbReference type="ARBA" id="ARBA00068717"/>
    </source>
</evidence>
<reference evidence="13 14" key="1">
    <citation type="journal article" date="2016" name="Genome Biol. Evol.">
        <title>Divergent and convergent evolution of fungal pathogenicity.</title>
        <authorList>
            <person name="Shang Y."/>
            <person name="Xiao G."/>
            <person name="Zheng P."/>
            <person name="Cen K."/>
            <person name="Zhan S."/>
            <person name="Wang C."/>
        </authorList>
    </citation>
    <scope>NUCLEOTIDE SEQUENCE [LARGE SCALE GENOMIC DNA]</scope>
    <source>
        <strain evidence="13 14">RCEF 3172</strain>
    </source>
</reference>
<evidence type="ECO:0000256" key="7">
    <source>
        <dbReference type="ARBA" id="ARBA00023098"/>
    </source>
</evidence>
<keyword evidence="4" id="KW-0521">NADP</keyword>
<dbReference type="FunFam" id="3.40.50.720:FF:000131">
    <property type="entry name" value="Short-chain dehydrogenase/reductase 3"/>
    <property type="match status" value="1"/>
</dbReference>